<keyword evidence="2" id="KW-0472">Membrane</keyword>
<protein>
    <submittedName>
        <fullName evidence="3">Uncharacterized protein</fullName>
    </submittedName>
</protein>
<keyword evidence="2" id="KW-1133">Transmembrane helix</keyword>
<feature type="compositionally biased region" description="Basic and acidic residues" evidence="1">
    <location>
        <begin position="52"/>
        <end position="63"/>
    </location>
</feature>
<dbReference type="InParanoid" id="D6TWI6"/>
<accession>D6TWI6</accession>
<proteinExistence type="predicted"/>
<keyword evidence="4" id="KW-1185">Reference proteome</keyword>
<organism evidence="3 4">
    <name type="scientific">Ktedonobacter racemifer DSM 44963</name>
    <dbReference type="NCBI Taxonomy" id="485913"/>
    <lineage>
        <taxon>Bacteria</taxon>
        <taxon>Bacillati</taxon>
        <taxon>Chloroflexota</taxon>
        <taxon>Ktedonobacteria</taxon>
        <taxon>Ktedonobacterales</taxon>
        <taxon>Ktedonobacteraceae</taxon>
        <taxon>Ktedonobacter</taxon>
    </lineage>
</organism>
<sequence length="63" mass="7037">MSKRAMGWCYFIDITLGILSSVLFLAFQGQHSSDSSLMNGYIHHKRPTGRRTGKDSHQKGQPG</sequence>
<evidence type="ECO:0000256" key="1">
    <source>
        <dbReference type="SAM" id="MobiDB-lite"/>
    </source>
</evidence>
<feature type="transmembrane region" description="Helical" evidence="2">
    <location>
        <begin position="7"/>
        <end position="27"/>
    </location>
</feature>
<dbReference type="AlphaFoldDB" id="D6TWI6"/>
<reference evidence="3 4" key="1">
    <citation type="journal article" date="2011" name="Stand. Genomic Sci.">
        <title>Non-contiguous finished genome sequence and contextual data of the filamentous soil bacterium Ktedonobacter racemifer type strain (SOSP1-21).</title>
        <authorList>
            <person name="Chang Y.J."/>
            <person name="Land M."/>
            <person name="Hauser L."/>
            <person name="Chertkov O."/>
            <person name="Del Rio T.G."/>
            <person name="Nolan M."/>
            <person name="Copeland A."/>
            <person name="Tice H."/>
            <person name="Cheng J.F."/>
            <person name="Lucas S."/>
            <person name="Han C."/>
            <person name="Goodwin L."/>
            <person name="Pitluck S."/>
            <person name="Ivanova N."/>
            <person name="Ovchinikova G."/>
            <person name="Pati A."/>
            <person name="Chen A."/>
            <person name="Palaniappan K."/>
            <person name="Mavromatis K."/>
            <person name="Liolios K."/>
            <person name="Brettin T."/>
            <person name="Fiebig A."/>
            <person name="Rohde M."/>
            <person name="Abt B."/>
            <person name="Goker M."/>
            <person name="Detter J.C."/>
            <person name="Woyke T."/>
            <person name="Bristow J."/>
            <person name="Eisen J.A."/>
            <person name="Markowitz V."/>
            <person name="Hugenholtz P."/>
            <person name="Kyrpides N.C."/>
            <person name="Klenk H.P."/>
            <person name="Lapidus A."/>
        </authorList>
    </citation>
    <scope>NUCLEOTIDE SEQUENCE [LARGE SCALE GENOMIC DNA]</scope>
    <source>
        <strain evidence="4">DSM 44963</strain>
    </source>
</reference>
<feature type="compositionally biased region" description="Basic residues" evidence="1">
    <location>
        <begin position="42"/>
        <end position="51"/>
    </location>
</feature>
<keyword evidence="2" id="KW-0812">Transmembrane</keyword>
<comment type="caution">
    <text evidence="3">The sequence shown here is derived from an EMBL/GenBank/DDBJ whole genome shotgun (WGS) entry which is preliminary data.</text>
</comment>
<evidence type="ECO:0000313" key="3">
    <source>
        <dbReference type="EMBL" id="EFH84569.1"/>
    </source>
</evidence>
<feature type="region of interest" description="Disordered" evidence="1">
    <location>
        <begin position="33"/>
        <end position="63"/>
    </location>
</feature>
<evidence type="ECO:0000313" key="4">
    <source>
        <dbReference type="Proteomes" id="UP000004508"/>
    </source>
</evidence>
<gene>
    <name evidence="3" type="ORF">Krac_5643</name>
</gene>
<dbReference type="Proteomes" id="UP000004508">
    <property type="component" value="Unassembled WGS sequence"/>
</dbReference>
<dbReference type="EMBL" id="ADVG01000003">
    <property type="protein sequence ID" value="EFH84569.1"/>
    <property type="molecule type" value="Genomic_DNA"/>
</dbReference>
<dbReference type="STRING" id="485913.Krac_5643"/>
<name>D6TWI6_KTERA</name>
<evidence type="ECO:0000256" key="2">
    <source>
        <dbReference type="SAM" id="Phobius"/>
    </source>
</evidence>